<dbReference type="EC" id="4.1.2.50" evidence="5"/>
<evidence type="ECO:0000256" key="11">
    <source>
        <dbReference type="ARBA" id="ARBA00048807"/>
    </source>
</evidence>
<evidence type="ECO:0000256" key="5">
    <source>
        <dbReference type="ARBA" id="ARBA00012982"/>
    </source>
</evidence>
<evidence type="ECO:0000256" key="1">
    <source>
        <dbReference type="ARBA" id="ARBA00001947"/>
    </source>
</evidence>
<organism evidence="12 13">
    <name type="scientific">Asticcacaulis excentricus (strain ATCC 15261 / DSM 4724 / KCTC 12464 / NCIMB 9791 / VKM B-1370 / CB 48)</name>
    <dbReference type="NCBI Taxonomy" id="573065"/>
    <lineage>
        <taxon>Bacteria</taxon>
        <taxon>Pseudomonadati</taxon>
        <taxon>Pseudomonadota</taxon>
        <taxon>Alphaproteobacteria</taxon>
        <taxon>Caulobacterales</taxon>
        <taxon>Caulobacteraceae</taxon>
        <taxon>Asticcacaulis</taxon>
    </lineage>
</organism>
<proteinExistence type="inferred from homology"/>
<dbReference type="PANTHER" id="PTHR12589">
    <property type="entry name" value="PYRUVOYL TETRAHYDROBIOPTERIN SYNTHASE"/>
    <property type="match status" value="1"/>
</dbReference>
<keyword evidence="7" id="KW-0479">Metal-binding</keyword>
<dbReference type="eggNOG" id="COG0720">
    <property type="taxonomic scope" value="Bacteria"/>
</dbReference>
<accession>E8RRP2</accession>
<dbReference type="Gene3D" id="3.30.479.10">
    <property type="entry name" value="6-pyruvoyl tetrahydropterin synthase/QueD"/>
    <property type="match status" value="1"/>
</dbReference>
<evidence type="ECO:0000256" key="8">
    <source>
        <dbReference type="ARBA" id="ARBA00022833"/>
    </source>
</evidence>
<dbReference type="EMBL" id="CP002395">
    <property type="protein sequence ID" value="ADU12363.1"/>
    <property type="molecule type" value="Genomic_DNA"/>
</dbReference>
<evidence type="ECO:0000256" key="3">
    <source>
        <dbReference type="ARBA" id="ARBA00005061"/>
    </source>
</evidence>
<reference evidence="13" key="1">
    <citation type="submission" date="2010-12" db="EMBL/GenBank/DDBJ databases">
        <title>Complete sequence of chromosome 1 of Asticcacaulis excentricus CB 48.</title>
        <authorList>
            <consortium name="US DOE Joint Genome Institute"/>
            <person name="Lucas S."/>
            <person name="Copeland A."/>
            <person name="Lapidus A."/>
            <person name="Cheng J.-F."/>
            <person name="Bruce D."/>
            <person name="Goodwin L."/>
            <person name="Pitluck S."/>
            <person name="Teshima H."/>
            <person name="Davenport K."/>
            <person name="Detter J.C."/>
            <person name="Han C."/>
            <person name="Tapia R."/>
            <person name="Land M."/>
            <person name="Hauser L."/>
            <person name="Jeffries C."/>
            <person name="Kyrpides N."/>
            <person name="Ivanova N."/>
            <person name="Ovchinnikova G."/>
            <person name="Brun Y.V."/>
            <person name="Woyke T."/>
        </authorList>
    </citation>
    <scope>NUCLEOTIDE SEQUENCE [LARGE SCALE GENOMIC DNA]</scope>
    <source>
        <strain evidence="13">ATCC 15261 / DSM 4724 / KCTC 12464 / NCIMB 9791 / VKM B-1370 / CB 48</strain>
    </source>
</reference>
<keyword evidence="9" id="KW-0456">Lyase</keyword>
<dbReference type="STRING" id="573065.Astex_0677"/>
<keyword evidence="8" id="KW-0862">Zinc</keyword>
<evidence type="ECO:0000256" key="10">
    <source>
        <dbReference type="ARBA" id="ARBA00031449"/>
    </source>
</evidence>
<comment type="cofactor">
    <cofactor evidence="1">
        <name>Zn(2+)</name>
        <dbReference type="ChEBI" id="CHEBI:29105"/>
    </cofactor>
</comment>
<comment type="similarity">
    <text evidence="4">Belongs to the PTPS family. QueD subfamily.</text>
</comment>
<gene>
    <name evidence="12" type="ordered locus">Astex_0677</name>
</gene>
<evidence type="ECO:0000256" key="7">
    <source>
        <dbReference type="ARBA" id="ARBA00022723"/>
    </source>
</evidence>
<dbReference type="GO" id="GO:0046872">
    <property type="term" value="F:metal ion binding"/>
    <property type="evidence" value="ECO:0007669"/>
    <property type="project" value="UniProtKB-KW"/>
</dbReference>
<dbReference type="HOGENOM" id="CLU_1530570_0_0_5"/>
<sequence length="185" mass="21092">MQIQFTRRFSMAHRLRADRSSKCATPHGHNEFVRVSLKAKSPDTVKWGQSNYAQSFDALKRDWHRFVDEALDHAFQLGADDPLIGFFQAHEPDLLPRLLIIPGDPTTEAVALALYHKLNAILSAQVPDFECVRFEIEETPTNTVILTPEDLIHGPRLADWCHRADLSINDLLPPEDWQKKSDPCL</sequence>
<comment type="function">
    <text evidence="2">Catalyzes the conversion of 7,8-dihydroneopterin triphosphate (H2NTP) to 6-carboxy-5,6,7,8-tetrahydropterin (CPH4) and acetaldehyde.</text>
</comment>
<dbReference type="InterPro" id="IPR038418">
    <property type="entry name" value="6-PTP_synth/QueD_sf"/>
</dbReference>
<evidence type="ECO:0000313" key="12">
    <source>
        <dbReference type="EMBL" id="ADU12363.1"/>
    </source>
</evidence>
<dbReference type="KEGG" id="aex:Astex_0677"/>
<dbReference type="SUPFAM" id="SSF55620">
    <property type="entry name" value="Tetrahydrobiopterin biosynthesis enzymes-like"/>
    <property type="match status" value="1"/>
</dbReference>
<evidence type="ECO:0000256" key="4">
    <source>
        <dbReference type="ARBA" id="ARBA00008900"/>
    </source>
</evidence>
<name>E8RRP2_ASTEC</name>
<dbReference type="GO" id="GO:0070497">
    <property type="term" value="F:6-carboxytetrahydropterin synthase activity"/>
    <property type="evidence" value="ECO:0007669"/>
    <property type="project" value="UniProtKB-EC"/>
</dbReference>
<dbReference type="PANTHER" id="PTHR12589:SF7">
    <property type="entry name" value="6-PYRUVOYL TETRAHYDROBIOPTERIN SYNTHASE"/>
    <property type="match status" value="1"/>
</dbReference>
<evidence type="ECO:0000256" key="6">
    <source>
        <dbReference type="ARBA" id="ARBA00018141"/>
    </source>
</evidence>
<dbReference type="Pfam" id="PF01242">
    <property type="entry name" value="PTPS"/>
    <property type="match status" value="1"/>
</dbReference>
<evidence type="ECO:0000256" key="9">
    <source>
        <dbReference type="ARBA" id="ARBA00023239"/>
    </source>
</evidence>
<dbReference type="UniPathway" id="UPA00391"/>
<dbReference type="RefSeq" id="WP_013478197.1">
    <property type="nucleotide sequence ID" value="NC_014816.1"/>
</dbReference>
<dbReference type="OrthoDB" id="7171471at2"/>
<dbReference type="Proteomes" id="UP000001492">
    <property type="component" value="Chromosome 1"/>
</dbReference>
<evidence type="ECO:0000256" key="2">
    <source>
        <dbReference type="ARBA" id="ARBA00002285"/>
    </source>
</evidence>
<comment type="pathway">
    <text evidence="3">Purine metabolism; 7-cyano-7-deazaguanine biosynthesis.</text>
</comment>
<evidence type="ECO:0000313" key="13">
    <source>
        <dbReference type="Proteomes" id="UP000001492"/>
    </source>
</evidence>
<dbReference type="AlphaFoldDB" id="E8RRP2"/>
<keyword evidence="13" id="KW-1185">Reference proteome</keyword>
<comment type="catalytic activity">
    <reaction evidence="11">
        <text>7,8-dihydroneopterin 3'-triphosphate + H2O = 6-carboxy-5,6,7,8-tetrahydropterin + triphosphate + acetaldehyde + 2 H(+)</text>
        <dbReference type="Rhea" id="RHEA:27966"/>
        <dbReference type="ChEBI" id="CHEBI:15343"/>
        <dbReference type="ChEBI" id="CHEBI:15377"/>
        <dbReference type="ChEBI" id="CHEBI:15378"/>
        <dbReference type="ChEBI" id="CHEBI:18036"/>
        <dbReference type="ChEBI" id="CHEBI:58462"/>
        <dbReference type="ChEBI" id="CHEBI:61032"/>
        <dbReference type="EC" id="4.1.2.50"/>
    </reaction>
</comment>
<dbReference type="InterPro" id="IPR007115">
    <property type="entry name" value="6-PTP_synth/QueD"/>
</dbReference>
<protein>
    <recommendedName>
        <fullName evidence="6">6-carboxy-5,6,7,8-tetrahydropterin synthase</fullName>
        <ecNumber evidence="5">4.1.2.50</ecNumber>
    </recommendedName>
    <alternativeName>
        <fullName evidence="10">Queuosine biosynthesis protein QueD</fullName>
    </alternativeName>
</protein>